<dbReference type="AlphaFoldDB" id="A0A0C3G5U4"/>
<feature type="region of interest" description="Disordered" evidence="1">
    <location>
        <begin position="71"/>
        <end position="112"/>
    </location>
</feature>
<reference evidence="2 3" key="1">
    <citation type="submission" date="2014-04" db="EMBL/GenBank/DDBJ databases">
        <authorList>
            <consortium name="DOE Joint Genome Institute"/>
            <person name="Kuo A."/>
            <person name="Tarkka M."/>
            <person name="Buscot F."/>
            <person name="Kohler A."/>
            <person name="Nagy L.G."/>
            <person name="Floudas D."/>
            <person name="Copeland A."/>
            <person name="Barry K.W."/>
            <person name="Cichocki N."/>
            <person name="Veneault-Fourrey C."/>
            <person name="LaButti K."/>
            <person name="Lindquist E.A."/>
            <person name="Lipzen A."/>
            <person name="Lundell T."/>
            <person name="Morin E."/>
            <person name="Murat C."/>
            <person name="Sun H."/>
            <person name="Tunlid A."/>
            <person name="Henrissat B."/>
            <person name="Grigoriev I.V."/>
            <person name="Hibbett D.S."/>
            <person name="Martin F."/>
            <person name="Nordberg H.P."/>
            <person name="Cantor M.N."/>
            <person name="Hua S.X."/>
        </authorList>
    </citation>
    <scope>NUCLEOTIDE SEQUENCE [LARGE SCALE GENOMIC DNA]</scope>
    <source>
        <strain evidence="2 3">F 1598</strain>
    </source>
</reference>
<feature type="compositionally biased region" description="Low complexity" evidence="1">
    <location>
        <begin position="71"/>
        <end position="81"/>
    </location>
</feature>
<protein>
    <submittedName>
        <fullName evidence="2">Uncharacterized protein</fullName>
    </submittedName>
</protein>
<dbReference type="HOGENOM" id="CLU_837061_0_0_1"/>
<accession>A0A0C3G5U4</accession>
<organism evidence="2 3">
    <name type="scientific">Piloderma croceum (strain F 1598)</name>
    <dbReference type="NCBI Taxonomy" id="765440"/>
    <lineage>
        <taxon>Eukaryota</taxon>
        <taxon>Fungi</taxon>
        <taxon>Dikarya</taxon>
        <taxon>Basidiomycota</taxon>
        <taxon>Agaricomycotina</taxon>
        <taxon>Agaricomycetes</taxon>
        <taxon>Agaricomycetidae</taxon>
        <taxon>Atheliales</taxon>
        <taxon>Atheliaceae</taxon>
        <taxon>Piloderma</taxon>
    </lineage>
</organism>
<keyword evidence="3" id="KW-1185">Reference proteome</keyword>
<reference evidence="3" key="2">
    <citation type="submission" date="2015-01" db="EMBL/GenBank/DDBJ databases">
        <title>Evolutionary Origins and Diversification of the Mycorrhizal Mutualists.</title>
        <authorList>
            <consortium name="DOE Joint Genome Institute"/>
            <consortium name="Mycorrhizal Genomics Consortium"/>
            <person name="Kohler A."/>
            <person name="Kuo A."/>
            <person name="Nagy L.G."/>
            <person name="Floudas D."/>
            <person name="Copeland A."/>
            <person name="Barry K.W."/>
            <person name="Cichocki N."/>
            <person name="Veneault-Fourrey C."/>
            <person name="LaButti K."/>
            <person name="Lindquist E.A."/>
            <person name="Lipzen A."/>
            <person name="Lundell T."/>
            <person name="Morin E."/>
            <person name="Murat C."/>
            <person name="Riley R."/>
            <person name="Ohm R."/>
            <person name="Sun H."/>
            <person name="Tunlid A."/>
            <person name="Henrissat B."/>
            <person name="Grigoriev I.V."/>
            <person name="Hibbett D.S."/>
            <person name="Martin F."/>
        </authorList>
    </citation>
    <scope>NUCLEOTIDE SEQUENCE [LARGE SCALE GENOMIC DNA]</scope>
    <source>
        <strain evidence="3">F 1598</strain>
    </source>
</reference>
<dbReference type="EMBL" id="KN832980">
    <property type="protein sequence ID" value="KIM87139.1"/>
    <property type="molecule type" value="Genomic_DNA"/>
</dbReference>
<dbReference type="InParanoid" id="A0A0C3G5U4"/>
<evidence type="ECO:0000256" key="1">
    <source>
        <dbReference type="SAM" id="MobiDB-lite"/>
    </source>
</evidence>
<sequence length="332" mass="37973">MLDAGRKDSEEKVLRLSKDFKRQMDALENLPEMCPKFLSSEVDKAQIINYMSEIKEWIGDVRPLLVTVMASAKAPESSPSKTRALSVEDGQIEDDNPSPSKRRHVSPEPNSASEILSRVYRAEQILDEIQTELHLKTRTINADWAVDETVEMLRAARVDDPSSSDPVVRMSNKLDELGNILTREAEKTAAIMTRQQEMEQELTAQKEERQRNLQYRAQCQQQAADMQKSLDSNLALLKQMELQMQQVLLQREAPPPFVLSDAARTQIEAIARETISEEVEPLITDFRLAVERQISGQHGQFCQDLWQKLEPSLQLTKQIYNWLESQLQKQAV</sequence>
<evidence type="ECO:0000313" key="3">
    <source>
        <dbReference type="Proteomes" id="UP000054166"/>
    </source>
</evidence>
<gene>
    <name evidence="2" type="ORF">PILCRDRAFT_300978</name>
</gene>
<dbReference type="Proteomes" id="UP000054166">
    <property type="component" value="Unassembled WGS sequence"/>
</dbReference>
<proteinExistence type="predicted"/>
<evidence type="ECO:0000313" key="2">
    <source>
        <dbReference type="EMBL" id="KIM87139.1"/>
    </source>
</evidence>
<name>A0A0C3G5U4_PILCF</name>